<dbReference type="Proteomes" id="UP000567179">
    <property type="component" value="Unassembled WGS sequence"/>
</dbReference>
<evidence type="ECO:0000256" key="3">
    <source>
        <dbReference type="SAM" id="SignalP"/>
    </source>
</evidence>
<keyword evidence="5" id="KW-1185">Reference proteome</keyword>
<dbReference type="EMBL" id="JAACJJ010000029">
    <property type="protein sequence ID" value="KAF5319640.1"/>
    <property type="molecule type" value="Genomic_DNA"/>
</dbReference>
<organism evidence="4 5">
    <name type="scientific">Psilocybe cf. subviscida</name>
    <dbReference type="NCBI Taxonomy" id="2480587"/>
    <lineage>
        <taxon>Eukaryota</taxon>
        <taxon>Fungi</taxon>
        <taxon>Dikarya</taxon>
        <taxon>Basidiomycota</taxon>
        <taxon>Agaricomycotina</taxon>
        <taxon>Agaricomycetes</taxon>
        <taxon>Agaricomycetidae</taxon>
        <taxon>Agaricales</taxon>
        <taxon>Agaricineae</taxon>
        <taxon>Strophariaceae</taxon>
        <taxon>Psilocybe</taxon>
    </lineage>
</organism>
<reference evidence="4 5" key="1">
    <citation type="journal article" date="2020" name="ISME J.">
        <title>Uncovering the hidden diversity of litter-decomposition mechanisms in mushroom-forming fungi.</title>
        <authorList>
            <person name="Floudas D."/>
            <person name="Bentzer J."/>
            <person name="Ahren D."/>
            <person name="Johansson T."/>
            <person name="Persson P."/>
            <person name="Tunlid A."/>
        </authorList>
    </citation>
    <scope>NUCLEOTIDE SEQUENCE [LARGE SCALE GENOMIC DNA]</scope>
    <source>
        <strain evidence="4 5">CBS 101986</strain>
    </source>
</reference>
<evidence type="ECO:0000313" key="5">
    <source>
        <dbReference type="Proteomes" id="UP000567179"/>
    </source>
</evidence>
<feature type="compositionally biased region" description="Basic and acidic residues" evidence="1">
    <location>
        <begin position="66"/>
        <end position="77"/>
    </location>
</feature>
<feature type="transmembrane region" description="Helical" evidence="2">
    <location>
        <begin position="27"/>
        <end position="47"/>
    </location>
</feature>
<feature type="region of interest" description="Disordered" evidence="1">
    <location>
        <begin position="65"/>
        <end position="111"/>
    </location>
</feature>
<keyword evidence="3" id="KW-0732">Signal</keyword>
<feature type="region of interest" description="Disordered" evidence="1">
    <location>
        <begin position="197"/>
        <end position="226"/>
    </location>
</feature>
<feature type="signal peptide" evidence="3">
    <location>
        <begin position="1"/>
        <end position="17"/>
    </location>
</feature>
<dbReference type="AlphaFoldDB" id="A0A8H5BA96"/>
<proteinExistence type="predicted"/>
<keyword evidence="2" id="KW-0812">Transmembrane</keyword>
<accession>A0A8H5BA96</accession>
<evidence type="ECO:0000256" key="1">
    <source>
        <dbReference type="SAM" id="MobiDB-lite"/>
    </source>
</evidence>
<name>A0A8H5BA96_9AGAR</name>
<keyword evidence="2" id="KW-1133">Transmembrane helix</keyword>
<comment type="caution">
    <text evidence="4">The sequence shown here is derived from an EMBL/GenBank/DDBJ whole genome shotgun (WGS) entry which is preliminary data.</text>
</comment>
<feature type="chain" id="PRO_5034865791" evidence="3">
    <location>
        <begin position="18"/>
        <end position="244"/>
    </location>
</feature>
<evidence type="ECO:0000313" key="4">
    <source>
        <dbReference type="EMBL" id="KAF5319640.1"/>
    </source>
</evidence>
<protein>
    <submittedName>
        <fullName evidence="4">Uncharacterized protein</fullName>
    </submittedName>
</protein>
<feature type="compositionally biased region" description="Polar residues" evidence="1">
    <location>
        <begin position="214"/>
        <end position="226"/>
    </location>
</feature>
<keyword evidence="2" id="KW-0472">Membrane</keyword>
<gene>
    <name evidence="4" type="ORF">D9619_008462</name>
</gene>
<sequence>MSWVLCLVAMLFNSSHSFANQRVAPIYAFTFPVAAISIGGCRYILWFERDRDTRTKLAEAAGSAEGKGEHFVGEEQPHGNVLPAQTGYRHSYPPPRQAETPLPRSSSEAFSMRASESPARGHNIDMVASNYPYLHGAESYILNKNRSSATTFANSSISTNHSPREPSDCGSRCTAGITLSHAQGSEGRACSGSVLRAEHADSSDGGDQNDEVGETQSESNIEIGSLRSWSTVDSEELRRFYNGR</sequence>
<evidence type="ECO:0000256" key="2">
    <source>
        <dbReference type="SAM" id="Phobius"/>
    </source>
</evidence>